<evidence type="ECO:0000259" key="2">
    <source>
        <dbReference type="Pfam" id="PF09917"/>
    </source>
</evidence>
<dbReference type="AlphaFoldDB" id="V2UM68"/>
<evidence type="ECO:0000313" key="4">
    <source>
        <dbReference type="Proteomes" id="UP000017404"/>
    </source>
</evidence>
<sequence>MNPHFFRTLVLLLGLGIPFATMATPFDPLIGTWKVVDERTGSYLSDIVIRRNSKTEQYSAVIVKMYPLGKEAIPTLCTLCSGTLKNQPIVGMEVLTGLKMLTPNEEFGLGIWVNPYDGYKYNLNARLSKTGKMLNINAKNPSNNTFRNMTWIRL</sequence>
<feature type="signal peptide" evidence="1">
    <location>
        <begin position="1"/>
        <end position="23"/>
    </location>
</feature>
<dbReference type="PATRIC" id="fig|1120928.5.peg.1708"/>
<dbReference type="Gene3D" id="2.40.128.520">
    <property type="match status" value="1"/>
</dbReference>
<dbReference type="Pfam" id="PF09917">
    <property type="entry name" value="DUF2147"/>
    <property type="match status" value="1"/>
</dbReference>
<dbReference type="STRING" id="202955.GCA_000759995_01452"/>
<keyword evidence="4" id="KW-1185">Reference proteome</keyword>
<dbReference type="EMBL" id="AYEV01000014">
    <property type="protein sequence ID" value="ESK55793.1"/>
    <property type="molecule type" value="Genomic_DNA"/>
</dbReference>
<organism evidence="3 4">
    <name type="scientific">Acinetobacter tjernbergiae DSM 14971 = CIP 107465</name>
    <dbReference type="NCBI Taxonomy" id="1120928"/>
    <lineage>
        <taxon>Bacteria</taxon>
        <taxon>Pseudomonadati</taxon>
        <taxon>Pseudomonadota</taxon>
        <taxon>Gammaproteobacteria</taxon>
        <taxon>Moraxellales</taxon>
        <taxon>Moraxellaceae</taxon>
        <taxon>Acinetobacter</taxon>
    </lineage>
</organism>
<keyword evidence="1" id="KW-0732">Signal</keyword>
<protein>
    <recommendedName>
        <fullName evidence="2">DUF2147 domain-containing protein</fullName>
    </recommendedName>
</protein>
<evidence type="ECO:0000256" key="1">
    <source>
        <dbReference type="SAM" id="SignalP"/>
    </source>
</evidence>
<comment type="caution">
    <text evidence="3">The sequence shown here is derived from an EMBL/GenBank/DDBJ whole genome shotgun (WGS) entry which is preliminary data.</text>
</comment>
<dbReference type="RefSeq" id="WP_023274636.1">
    <property type="nucleotide sequence ID" value="NZ_AYEV01000014.1"/>
</dbReference>
<feature type="chain" id="PRO_5004710895" description="DUF2147 domain-containing protein" evidence="1">
    <location>
        <begin position="24"/>
        <end position="154"/>
    </location>
</feature>
<evidence type="ECO:0000313" key="3">
    <source>
        <dbReference type="EMBL" id="ESK55793.1"/>
    </source>
</evidence>
<dbReference type="InterPro" id="IPR019223">
    <property type="entry name" value="DUF2147"/>
</dbReference>
<dbReference type="OrthoDB" id="9814399at2"/>
<proteinExistence type="predicted"/>
<dbReference type="eggNOG" id="COG4731">
    <property type="taxonomic scope" value="Bacteria"/>
</dbReference>
<reference evidence="3 4" key="1">
    <citation type="submission" date="2013-10" db="EMBL/GenBank/DDBJ databases">
        <title>The Genome Sequence of Acinetobacter tjernbergiae CIP107465.</title>
        <authorList>
            <consortium name="The Broad Institute Genomics Platform"/>
            <consortium name="The Broad Institute Genome Sequencing Center for Infectious Disease"/>
            <person name="Cerqueira G."/>
            <person name="Feldgarden M."/>
            <person name="Courvalin P."/>
            <person name="Grillot-Courvalin C."/>
            <person name="Clermont D."/>
            <person name="Rocha E."/>
            <person name="Yoon E.-J."/>
            <person name="Nemec A."/>
            <person name="Young S.K."/>
            <person name="Zeng Q."/>
            <person name="Gargeya S."/>
            <person name="Fitzgerald M."/>
            <person name="Abouelleil A."/>
            <person name="Alvarado L."/>
            <person name="Berlin A.M."/>
            <person name="Chapman S.B."/>
            <person name="Gainer-Dewar J."/>
            <person name="Goldberg J."/>
            <person name="Gnerre S."/>
            <person name="Griggs A."/>
            <person name="Gujja S."/>
            <person name="Hansen M."/>
            <person name="Howarth C."/>
            <person name="Imamovic A."/>
            <person name="Ireland A."/>
            <person name="Larimer J."/>
            <person name="McCowan C."/>
            <person name="Murphy C."/>
            <person name="Pearson M."/>
            <person name="Poon T.W."/>
            <person name="Priest M."/>
            <person name="Roberts A."/>
            <person name="Saif S."/>
            <person name="Shea T."/>
            <person name="Sykes S."/>
            <person name="Wortman J."/>
            <person name="Nusbaum C."/>
            <person name="Birren B."/>
        </authorList>
    </citation>
    <scope>NUCLEOTIDE SEQUENCE [LARGE SCALE GENOMIC DNA]</scope>
    <source>
        <strain evidence="3 4">CIP 107465</strain>
    </source>
</reference>
<feature type="domain" description="DUF2147" evidence="2">
    <location>
        <begin position="31"/>
        <end position="153"/>
    </location>
</feature>
<name>V2UM68_9GAMM</name>
<gene>
    <name evidence="3" type="ORF">F990_01677</name>
</gene>
<accession>V2UM68</accession>
<dbReference type="Proteomes" id="UP000017404">
    <property type="component" value="Unassembled WGS sequence"/>
</dbReference>